<dbReference type="EC" id="4.-.-.-" evidence="8"/>
<dbReference type="EMBL" id="JANTZM010000003">
    <property type="protein sequence ID" value="MCS4156850.1"/>
    <property type="molecule type" value="Genomic_DNA"/>
</dbReference>
<dbReference type="Proteomes" id="UP001155110">
    <property type="component" value="Unassembled WGS sequence"/>
</dbReference>
<comment type="similarity">
    <text evidence="2 8">Belongs to the PTPS family. QueD subfamily.</text>
</comment>
<feature type="binding site" evidence="9">
    <location>
        <position position="16"/>
    </location>
    <ligand>
        <name>Zn(2+)</name>
        <dbReference type="ChEBI" id="CHEBI:29105"/>
    </ligand>
</feature>
<dbReference type="InterPro" id="IPR007115">
    <property type="entry name" value="6-PTP_synth/QueD"/>
</dbReference>
<evidence type="ECO:0000256" key="9">
    <source>
        <dbReference type="PIRSR" id="PIRSR006113-2"/>
    </source>
</evidence>
<evidence type="ECO:0000313" key="13">
    <source>
        <dbReference type="EMBL" id="MCS4036278.1"/>
    </source>
</evidence>
<dbReference type="Proteomes" id="UP001155057">
    <property type="component" value="Unassembled WGS sequence"/>
</dbReference>
<evidence type="ECO:0000256" key="5">
    <source>
        <dbReference type="ARBA" id="ARBA00022833"/>
    </source>
</evidence>
<organism evidence="12 16">
    <name type="scientific">Salinibacter ruber</name>
    <dbReference type="NCBI Taxonomy" id="146919"/>
    <lineage>
        <taxon>Bacteria</taxon>
        <taxon>Pseudomonadati</taxon>
        <taxon>Rhodothermota</taxon>
        <taxon>Rhodothermia</taxon>
        <taxon>Rhodothermales</taxon>
        <taxon>Salinibacteraceae</taxon>
        <taxon>Salinibacter</taxon>
    </lineage>
</organism>
<evidence type="ECO:0000313" key="15">
    <source>
        <dbReference type="EMBL" id="MCS4156850.1"/>
    </source>
</evidence>
<dbReference type="AlphaFoldDB" id="A0A840DGH4"/>
<dbReference type="Pfam" id="PF01242">
    <property type="entry name" value="PTPS"/>
    <property type="match status" value="1"/>
</dbReference>
<dbReference type="Proteomes" id="UP001155034">
    <property type="component" value="Unassembled WGS sequence"/>
</dbReference>
<dbReference type="PANTHER" id="PTHR12589">
    <property type="entry name" value="PYRUVOYL TETRAHYDROBIOPTERIN SYNTHASE"/>
    <property type="match status" value="1"/>
</dbReference>
<dbReference type="InterPro" id="IPR038418">
    <property type="entry name" value="6-PTP_synth/QueD_sf"/>
</dbReference>
<sequence length="137" mass="15771">MSTVYITRKVHFNAAHRLHNPNKSDAWNEDTYGKDNNPNWHGHNYELEVTVAGEPDPETGYVVDLGVLKDILHDRVLDKVDHKNLNLEVDFMDGVIPSSENFAIAIWNEIEDALPNGELHCVRLYETPRNFVEYRGE</sequence>
<protein>
    <recommendedName>
        <fullName evidence="3 8">6-carboxy-5,6,7,8-tetrahydropterin synthase</fullName>
        <ecNumber evidence="8">4.-.-.-</ecNumber>
    </recommendedName>
</protein>
<dbReference type="SUPFAM" id="SSF55620">
    <property type="entry name" value="Tetrahydrobiopterin biosynthesis enzymes-like"/>
    <property type="match status" value="1"/>
</dbReference>
<keyword evidence="8" id="KW-0671">Queuosine biosynthesis</keyword>
<evidence type="ECO:0000256" key="3">
    <source>
        <dbReference type="ARBA" id="ARBA00018141"/>
    </source>
</evidence>
<proteinExistence type="inferred from homology"/>
<dbReference type="Gene3D" id="3.30.479.10">
    <property type="entry name" value="6-pyruvoyl tetrahydropterin synthase/QueD"/>
    <property type="match status" value="1"/>
</dbReference>
<gene>
    <name evidence="14" type="ORF">GGP45_000824</name>
    <name evidence="11" type="ORF">GGP61_003556</name>
    <name evidence="10" type="ORF">GGP71_002410</name>
    <name evidence="12" type="ORF">GGP82_002824</name>
    <name evidence="15" type="ORF">GGP99_000792</name>
    <name evidence="13" type="ORF">GGQ01_001338</name>
</gene>
<comment type="caution">
    <text evidence="12">The sequence shown here is derived from an EMBL/GenBank/DDBJ whole genome shotgun (WGS) entry which is preliminary data.</text>
</comment>
<dbReference type="RefSeq" id="WP_011405497.1">
    <property type="nucleotide sequence ID" value="NZ_CALTRV010000004.1"/>
</dbReference>
<dbReference type="EMBL" id="JANUBF010000007">
    <property type="protein sequence ID" value="MCS4036278.1"/>
    <property type="molecule type" value="Genomic_DNA"/>
</dbReference>
<evidence type="ECO:0000313" key="10">
    <source>
        <dbReference type="EMBL" id="MCS3678479.1"/>
    </source>
</evidence>
<evidence type="ECO:0000313" key="16">
    <source>
        <dbReference type="Proteomes" id="UP001155034"/>
    </source>
</evidence>
<evidence type="ECO:0000256" key="7">
    <source>
        <dbReference type="ARBA" id="ARBA00048807"/>
    </source>
</evidence>
<name>A0A840DGH4_9BACT</name>
<dbReference type="Proteomes" id="UP001155144">
    <property type="component" value="Unassembled WGS sequence"/>
</dbReference>
<keyword evidence="6 8" id="KW-0456">Lyase</keyword>
<dbReference type="GO" id="GO:0008616">
    <property type="term" value="P:tRNA queuosine(34) biosynthetic process"/>
    <property type="evidence" value="ECO:0007669"/>
    <property type="project" value="UniProtKB-KW"/>
</dbReference>
<comment type="pathway">
    <text evidence="1 8">Purine metabolism; 7-cyano-7-deazaguanine biosynthesis.</text>
</comment>
<evidence type="ECO:0000313" key="11">
    <source>
        <dbReference type="EMBL" id="MCS3711921.1"/>
    </source>
</evidence>
<dbReference type="GO" id="GO:0046872">
    <property type="term" value="F:metal ion binding"/>
    <property type="evidence" value="ECO:0007669"/>
    <property type="project" value="UniProtKB-KW"/>
</dbReference>
<dbReference type="FunFam" id="3.30.479.10:FF:000003">
    <property type="entry name" value="6-pyruvoyl tetrahydrobiopterin synthase"/>
    <property type="match status" value="1"/>
</dbReference>
<evidence type="ECO:0000256" key="4">
    <source>
        <dbReference type="ARBA" id="ARBA00022723"/>
    </source>
</evidence>
<dbReference type="PIRSF" id="PIRSF006113">
    <property type="entry name" value="PTP_synth"/>
    <property type="match status" value="1"/>
</dbReference>
<comment type="catalytic activity">
    <reaction evidence="7 8">
        <text>7,8-dihydroneopterin 3'-triphosphate + H2O = 6-carboxy-5,6,7,8-tetrahydropterin + triphosphate + acetaldehyde + 2 H(+)</text>
        <dbReference type="Rhea" id="RHEA:27966"/>
        <dbReference type="ChEBI" id="CHEBI:15343"/>
        <dbReference type="ChEBI" id="CHEBI:15377"/>
        <dbReference type="ChEBI" id="CHEBI:15378"/>
        <dbReference type="ChEBI" id="CHEBI:18036"/>
        <dbReference type="ChEBI" id="CHEBI:58462"/>
        <dbReference type="ChEBI" id="CHEBI:61032"/>
        <dbReference type="EC" id="4.1.2.50"/>
    </reaction>
</comment>
<dbReference type="PANTHER" id="PTHR12589:SF7">
    <property type="entry name" value="6-PYRUVOYL TETRAHYDROBIOPTERIN SYNTHASE"/>
    <property type="match status" value="1"/>
</dbReference>
<comment type="cofactor">
    <cofactor evidence="8 9">
        <name>Zn(2+)</name>
        <dbReference type="ChEBI" id="CHEBI:29105"/>
    </cofactor>
    <text evidence="8 9">Binds 1 zinc ion per subunit.</text>
</comment>
<dbReference type="EMBL" id="JANUBL010000001">
    <property type="protein sequence ID" value="MCS4120506.1"/>
    <property type="molecule type" value="Genomic_DNA"/>
</dbReference>
<evidence type="ECO:0000256" key="2">
    <source>
        <dbReference type="ARBA" id="ARBA00008900"/>
    </source>
</evidence>
<reference evidence="12" key="1">
    <citation type="submission" date="2022-08" db="EMBL/GenBank/DDBJ databases">
        <title>Genomic Encyclopedia of Type Strains, Phase V (KMG-V): Genome sequencing to study the core and pangenomes of soil and plant-associated prokaryotes.</title>
        <authorList>
            <person name="Whitman W."/>
        </authorList>
    </citation>
    <scope>NUCLEOTIDE SEQUENCE</scope>
    <source>
        <strain evidence="10">0</strain>
        <strain evidence="12">SP2016B</strain>
        <strain evidence="15">SP3002</strain>
        <strain evidence="13">SP3012</strain>
        <strain evidence="14">SP3026</strain>
        <strain evidence="11">SP3049</strain>
    </source>
</reference>
<keyword evidence="4 8" id="KW-0479">Metal-binding</keyword>
<dbReference type="EMBL" id="JANUAE010000020">
    <property type="protein sequence ID" value="MCS3711921.1"/>
    <property type="molecule type" value="Genomic_DNA"/>
</dbReference>
<dbReference type="EMBL" id="JANTYZ010000010">
    <property type="protein sequence ID" value="MCS3866253.1"/>
    <property type="molecule type" value="Genomic_DNA"/>
</dbReference>
<evidence type="ECO:0000313" key="14">
    <source>
        <dbReference type="EMBL" id="MCS4120506.1"/>
    </source>
</evidence>
<dbReference type="EMBL" id="JANUAU010000007">
    <property type="protein sequence ID" value="MCS3678479.1"/>
    <property type="molecule type" value="Genomic_DNA"/>
</dbReference>
<evidence type="ECO:0000256" key="1">
    <source>
        <dbReference type="ARBA" id="ARBA00005061"/>
    </source>
</evidence>
<dbReference type="Proteomes" id="UP001155040">
    <property type="component" value="Unassembled WGS sequence"/>
</dbReference>
<accession>A0A840DGH4</accession>
<feature type="binding site" evidence="9">
    <location>
        <position position="41"/>
    </location>
    <ligand>
        <name>Zn(2+)</name>
        <dbReference type="ChEBI" id="CHEBI:29105"/>
    </ligand>
</feature>
<feature type="binding site" evidence="9">
    <location>
        <position position="43"/>
    </location>
    <ligand>
        <name>Zn(2+)</name>
        <dbReference type="ChEBI" id="CHEBI:29105"/>
    </ligand>
</feature>
<evidence type="ECO:0000256" key="8">
    <source>
        <dbReference type="PIRNR" id="PIRNR006113"/>
    </source>
</evidence>
<evidence type="ECO:0000256" key="6">
    <source>
        <dbReference type="ARBA" id="ARBA00023239"/>
    </source>
</evidence>
<evidence type="ECO:0000313" key="12">
    <source>
        <dbReference type="EMBL" id="MCS3866253.1"/>
    </source>
</evidence>
<dbReference type="Proteomes" id="UP001155027">
    <property type="component" value="Unassembled WGS sequence"/>
</dbReference>
<dbReference type="GeneID" id="83729808"/>
<dbReference type="OMA" id="HFNAAHK"/>
<dbReference type="GO" id="GO:0070497">
    <property type="term" value="F:6-carboxytetrahydropterin synthase activity"/>
    <property type="evidence" value="ECO:0007669"/>
    <property type="project" value="UniProtKB-EC"/>
</dbReference>
<keyword evidence="5 8" id="KW-0862">Zinc</keyword>